<dbReference type="AlphaFoldDB" id="A0AAN4UPL9"/>
<organism evidence="2 5">
    <name type="scientific">Allgaiera indica</name>
    <dbReference type="NCBI Taxonomy" id="765699"/>
    <lineage>
        <taxon>Bacteria</taxon>
        <taxon>Pseudomonadati</taxon>
        <taxon>Pseudomonadota</taxon>
        <taxon>Alphaproteobacteria</taxon>
        <taxon>Rhodobacterales</taxon>
        <taxon>Paracoccaceae</taxon>
        <taxon>Allgaiera</taxon>
    </lineage>
</organism>
<evidence type="ECO:0000313" key="2">
    <source>
        <dbReference type="EMBL" id="GHE00186.1"/>
    </source>
</evidence>
<sequence length="249" mass="27396">MTPTLAGIWRHPLKSHGREELASVSLSEGACLPWDRHWAVAHEAAKLPEPMTWARCVNFSRGAKVPALMAISATLDEASGRLTLTHPDLPVLTFDPETDDRAFLDWITPLMPDDRAAPARIVRAPGRGMTDSAFPSIAILNMASNRALGAELGQDLSPHRWRGNLWVEGPEPWEEVTWLGRDLRIGDAVLRVEERITRCKATTANPQTGRIDADTLGGLSRIGQGQEFGLYARVVRSGRIARGDRIEVS</sequence>
<feature type="domain" description="MOSC" evidence="1">
    <location>
        <begin position="102"/>
        <end position="249"/>
    </location>
</feature>
<dbReference type="Pfam" id="PF03473">
    <property type="entry name" value="MOSC"/>
    <property type="match status" value="1"/>
</dbReference>
<gene>
    <name evidence="2" type="ORF">GCM10008024_10890</name>
    <name evidence="3" type="ORF">SAMN05444006_1032</name>
</gene>
<dbReference type="SUPFAM" id="SSF50800">
    <property type="entry name" value="PK beta-barrel domain-like"/>
    <property type="match status" value="1"/>
</dbReference>
<dbReference type="GO" id="GO:0030170">
    <property type="term" value="F:pyridoxal phosphate binding"/>
    <property type="evidence" value="ECO:0007669"/>
    <property type="project" value="InterPro"/>
</dbReference>
<reference evidence="2" key="1">
    <citation type="journal article" date="2014" name="Int. J. Syst. Evol. Microbiol.">
        <title>Complete genome sequence of Corynebacterium casei LMG S-19264T (=DSM 44701T), isolated from a smear-ripened cheese.</title>
        <authorList>
            <consortium name="US DOE Joint Genome Institute (JGI-PGF)"/>
            <person name="Walter F."/>
            <person name="Albersmeier A."/>
            <person name="Kalinowski J."/>
            <person name="Ruckert C."/>
        </authorList>
    </citation>
    <scope>NUCLEOTIDE SEQUENCE</scope>
    <source>
        <strain evidence="2">CGMCC 1.10859</strain>
    </source>
</reference>
<dbReference type="GO" id="GO:0030151">
    <property type="term" value="F:molybdenum ion binding"/>
    <property type="evidence" value="ECO:0007669"/>
    <property type="project" value="InterPro"/>
</dbReference>
<evidence type="ECO:0000313" key="5">
    <source>
        <dbReference type="Proteomes" id="UP000634647"/>
    </source>
</evidence>
<reference evidence="3 4" key="2">
    <citation type="submission" date="2016-10" db="EMBL/GenBank/DDBJ databases">
        <authorList>
            <person name="Varghese N."/>
            <person name="Submissions S."/>
        </authorList>
    </citation>
    <scope>NUCLEOTIDE SEQUENCE [LARGE SCALE GENOMIC DNA]</scope>
    <source>
        <strain evidence="3 4">DSM 24802</strain>
    </source>
</reference>
<dbReference type="EMBL" id="FNOB01000003">
    <property type="protein sequence ID" value="SDW35573.1"/>
    <property type="molecule type" value="Genomic_DNA"/>
</dbReference>
<dbReference type="InterPro" id="IPR005303">
    <property type="entry name" value="MOCOS_middle"/>
</dbReference>
<dbReference type="InterPro" id="IPR005302">
    <property type="entry name" value="MoCF_Sase_C"/>
</dbReference>
<dbReference type="Proteomes" id="UP000199541">
    <property type="component" value="Unassembled WGS sequence"/>
</dbReference>
<evidence type="ECO:0000313" key="3">
    <source>
        <dbReference type="EMBL" id="SDW35573.1"/>
    </source>
</evidence>
<dbReference type="Gene3D" id="2.40.33.20">
    <property type="entry name" value="PK beta-barrel domain-like"/>
    <property type="match status" value="1"/>
</dbReference>
<proteinExistence type="predicted"/>
<reference evidence="2" key="3">
    <citation type="submission" date="2023-06" db="EMBL/GenBank/DDBJ databases">
        <authorList>
            <person name="Sun Q."/>
            <person name="Zhou Y."/>
        </authorList>
    </citation>
    <scope>NUCLEOTIDE SEQUENCE</scope>
    <source>
        <strain evidence="2">CGMCC 1.10859</strain>
    </source>
</reference>
<keyword evidence="4" id="KW-1185">Reference proteome</keyword>
<dbReference type="Pfam" id="PF03476">
    <property type="entry name" value="MOSC_N"/>
    <property type="match status" value="1"/>
</dbReference>
<evidence type="ECO:0000313" key="4">
    <source>
        <dbReference type="Proteomes" id="UP000199541"/>
    </source>
</evidence>
<dbReference type="EMBL" id="BNAB01000003">
    <property type="protein sequence ID" value="GHE00186.1"/>
    <property type="molecule type" value="Genomic_DNA"/>
</dbReference>
<dbReference type="InterPro" id="IPR052716">
    <property type="entry name" value="MOSC_domain"/>
</dbReference>
<dbReference type="GO" id="GO:0003824">
    <property type="term" value="F:catalytic activity"/>
    <property type="evidence" value="ECO:0007669"/>
    <property type="project" value="InterPro"/>
</dbReference>
<evidence type="ECO:0000259" key="1">
    <source>
        <dbReference type="PROSITE" id="PS51340"/>
    </source>
</evidence>
<protein>
    <submittedName>
        <fullName evidence="2">Molybdenum cofactor biosysynthesis protein</fullName>
    </submittedName>
</protein>
<dbReference type="PROSITE" id="PS51340">
    <property type="entry name" value="MOSC"/>
    <property type="match status" value="1"/>
</dbReference>
<dbReference type="InterPro" id="IPR011037">
    <property type="entry name" value="Pyrv_Knase-like_insert_dom_sf"/>
</dbReference>
<dbReference type="PANTHER" id="PTHR36930">
    <property type="entry name" value="METAL-SULFUR CLUSTER BIOSYNTHESIS PROTEINS YUAD-RELATED"/>
    <property type="match status" value="1"/>
</dbReference>
<dbReference type="PANTHER" id="PTHR36930:SF1">
    <property type="entry name" value="MOSC DOMAIN-CONTAINING PROTEIN"/>
    <property type="match status" value="1"/>
</dbReference>
<dbReference type="Proteomes" id="UP000634647">
    <property type="component" value="Unassembled WGS sequence"/>
</dbReference>
<accession>A0AAN4UPL9</accession>
<dbReference type="RefSeq" id="WP_035841843.1">
    <property type="nucleotide sequence ID" value="NZ_BNAB01000003.1"/>
</dbReference>
<name>A0AAN4UPL9_9RHOB</name>
<comment type="caution">
    <text evidence="2">The sequence shown here is derived from an EMBL/GenBank/DDBJ whole genome shotgun (WGS) entry which is preliminary data.</text>
</comment>